<evidence type="ECO:0000256" key="3">
    <source>
        <dbReference type="ARBA" id="ARBA00023125"/>
    </source>
</evidence>
<evidence type="ECO:0000256" key="2">
    <source>
        <dbReference type="ARBA" id="ARBA00022840"/>
    </source>
</evidence>
<reference evidence="6" key="1">
    <citation type="submission" date="2020-05" db="EMBL/GenBank/DDBJ databases">
        <authorList>
            <person name="Chiriac C."/>
            <person name="Salcher M."/>
            <person name="Ghai R."/>
            <person name="Kavagutti S V."/>
        </authorList>
    </citation>
    <scope>NUCLEOTIDE SEQUENCE</scope>
</reference>
<accession>A0A6J6F5K7</accession>
<dbReference type="PANTHER" id="PTHR30580">
    <property type="entry name" value="PRIMOSOMAL PROTEIN N"/>
    <property type="match status" value="1"/>
</dbReference>
<dbReference type="InterPro" id="IPR042115">
    <property type="entry name" value="PriA_3primeBD_sf"/>
</dbReference>
<dbReference type="Pfam" id="PF17764">
    <property type="entry name" value="PriA_3primeBD"/>
    <property type="match status" value="1"/>
</dbReference>
<dbReference type="AlphaFoldDB" id="A0A6J6F5K7"/>
<evidence type="ECO:0000313" key="6">
    <source>
        <dbReference type="EMBL" id="CAB4584111.1"/>
    </source>
</evidence>
<dbReference type="Gene3D" id="3.40.1440.60">
    <property type="entry name" value="PriA, 3(prime) DNA-binding domain"/>
    <property type="match status" value="1"/>
</dbReference>
<dbReference type="EMBL" id="CAEZUD010000005">
    <property type="protein sequence ID" value="CAB4584111.1"/>
    <property type="molecule type" value="Genomic_DNA"/>
</dbReference>
<keyword evidence="1" id="KW-0547">Nucleotide-binding</keyword>
<dbReference type="InterPro" id="IPR041222">
    <property type="entry name" value="PriA_3primeBD"/>
</dbReference>
<dbReference type="InterPro" id="IPR027417">
    <property type="entry name" value="P-loop_NTPase"/>
</dbReference>
<dbReference type="GO" id="GO:0006270">
    <property type="term" value="P:DNA replication initiation"/>
    <property type="evidence" value="ECO:0007669"/>
    <property type="project" value="TreeGrafter"/>
</dbReference>
<protein>
    <submittedName>
        <fullName evidence="6">Unannotated protein</fullName>
    </submittedName>
</protein>
<keyword evidence="3" id="KW-0238">DNA-binding</keyword>
<evidence type="ECO:0000259" key="4">
    <source>
        <dbReference type="Pfam" id="PF17764"/>
    </source>
</evidence>
<evidence type="ECO:0000256" key="1">
    <source>
        <dbReference type="ARBA" id="ARBA00022741"/>
    </source>
</evidence>
<name>A0A6J6F5K7_9ZZZZ</name>
<proteinExistence type="predicted"/>
<organism evidence="6">
    <name type="scientific">freshwater metagenome</name>
    <dbReference type="NCBI Taxonomy" id="449393"/>
    <lineage>
        <taxon>unclassified sequences</taxon>
        <taxon>metagenomes</taxon>
        <taxon>ecological metagenomes</taxon>
    </lineage>
</organism>
<evidence type="ECO:0000313" key="5">
    <source>
        <dbReference type="EMBL" id="CAB4532016.1"/>
    </source>
</evidence>
<dbReference type="Gene3D" id="3.40.50.300">
    <property type="entry name" value="P-loop containing nucleotide triphosphate hydrolases"/>
    <property type="match status" value="1"/>
</dbReference>
<dbReference type="PANTHER" id="PTHR30580:SF0">
    <property type="entry name" value="PRIMOSOMAL PROTEIN N"/>
    <property type="match status" value="1"/>
</dbReference>
<dbReference type="GO" id="GO:0006310">
    <property type="term" value="P:DNA recombination"/>
    <property type="evidence" value="ECO:0007669"/>
    <property type="project" value="TreeGrafter"/>
</dbReference>
<sequence>MGDKGSLKLKVQKAPAEKSSERASDRALLKVLVDTGVFHLDQAYDYLLPAQFGDSVEVGTMVKVPFGNRTCTGLVIERSSNEVSAGTKFIDSAITSIPVLDHSTIALLQRTAHRYACDIWELIPDAVPGRVAGMERLFHSVTPPIAPNLPGKRSHSLKILEPGTSYIEQIRDAVLSRGHNGQVLVVVPDEKDLSLLLTSLAQRVDEEILLVSSALERSERYRNHLRALYRKPAIVIGTRNAIFTPLLPGSTIIVFQDGEESLVSRRSPEWSVRDIALLRAADFDLTFLSFTPTLEIARLVETGWLSLQASTIKQLSLAFDESKTSSDAVISNGLKSGSVLVTVAAPGYVNSFSCQKCRNHALCICGGRLMIDRSKGYVCSLCDAISSAWACNFCGQSSPRALSRGSSRIGEELGRAHPGISIITSSGKKRVDLLPNGKHLVVATNGAEPIGEYAAVVLLGGDSLFNRIGLHAEESARRSWFTALSLMTIGGEGFVSLPSAHPISQSLLKWSLYPQIDLEIKERAAADLPPYSRILTIEGKKSEISQLRIVLEEVEIFERVSALDLDGEFTKLILRVPIDKSEALSEFVRDFKRVRSLKSLPPLRIRLDPYEI</sequence>
<dbReference type="GO" id="GO:0006302">
    <property type="term" value="P:double-strand break repair"/>
    <property type="evidence" value="ECO:0007669"/>
    <property type="project" value="TreeGrafter"/>
</dbReference>
<gene>
    <name evidence="5" type="ORF">UFOPK1380_00424</name>
    <name evidence="6" type="ORF">UFOPK1778_00204</name>
</gene>
<dbReference type="GO" id="GO:0005524">
    <property type="term" value="F:ATP binding"/>
    <property type="evidence" value="ECO:0007669"/>
    <property type="project" value="UniProtKB-KW"/>
</dbReference>
<dbReference type="GO" id="GO:0003677">
    <property type="term" value="F:DNA binding"/>
    <property type="evidence" value="ECO:0007669"/>
    <property type="project" value="UniProtKB-KW"/>
</dbReference>
<dbReference type="GO" id="GO:0043138">
    <property type="term" value="F:3'-5' DNA helicase activity"/>
    <property type="evidence" value="ECO:0007669"/>
    <property type="project" value="TreeGrafter"/>
</dbReference>
<keyword evidence="2" id="KW-0067">ATP-binding</keyword>
<dbReference type="EMBL" id="CAEZSC010000016">
    <property type="protein sequence ID" value="CAB4532016.1"/>
    <property type="molecule type" value="Genomic_DNA"/>
</dbReference>
<feature type="domain" description="Primosomal protein N' 3' DNA-binding" evidence="4">
    <location>
        <begin position="30"/>
        <end position="128"/>
    </location>
</feature>